<dbReference type="InterPro" id="IPR015424">
    <property type="entry name" value="PyrdxlP-dep_Trfase"/>
</dbReference>
<dbReference type="GeneID" id="20035496"/>
<dbReference type="InterPro" id="IPR049943">
    <property type="entry name" value="Ser_HO-MeTrfase-like"/>
</dbReference>
<comment type="cofactor">
    <cofactor evidence="1">
        <name>pyridoxal 5'-phosphate</name>
        <dbReference type="ChEBI" id="CHEBI:597326"/>
    </cofactor>
</comment>
<dbReference type="GO" id="GO:0019264">
    <property type="term" value="P:glycine biosynthetic process from serine"/>
    <property type="evidence" value="ECO:0007669"/>
    <property type="project" value="TreeGrafter"/>
</dbReference>
<keyword evidence="2" id="KW-0663">Pyridoxal phosphate</keyword>
<sequence>MASFHPRIPLGLVARYLRGFSPVEGKRYITCHSLRNQGSLKSVDDEAFNLLASHYKNGNCLNLSVSNNIIPKYLREYFSLDLNKSLSFDVRHLRMIEDMALSSFHLEPKYWGCTFGVNSTVDYPPGEVDNPFTFTLFRSLTNCKNCKGRVMNISFALSEEGEEANNPLTENYYDCVNVKIKDKVDYEQIHKIYDAFNPHLVHVDETNNPHNFNYDFFSSLKDINKCVVITNISNKGSLISHDFIPSPFKNCDVVYTYFNENMRAHNCHVIFYKKGYKQMDTEGKLIHYEYEKKLKNHFLPIRVNNTIFSFMTSFRMMKNAEFKEYVIQSKENTRALLSHLNKDFFNIQYTQNSNFLNLNCTISPFNVYEFHQFCKELNIFFDILNPFKYAQKSFNVGTNYLTSMGLLEGDMKTVAEFLNRTLSLYLCAKRQANCASNEFMQFLKQTYVTSPNMLSLSNDIFSFISSFPDVHS</sequence>
<evidence type="ECO:0000313" key="5">
    <source>
        <dbReference type="Proteomes" id="UP000030640"/>
    </source>
</evidence>
<feature type="domain" description="Serine hydroxymethyltransferase-like" evidence="3">
    <location>
        <begin position="163"/>
        <end position="417"/>
    </location>
</feature>
<dbReference type="Proteomes" id="UP000030640">
    <property type="component" value="Unassembled WGS sequence"/>
</dbReference>
<dbReference type="GO" id="GO:0005739">
    <property type="term" value="C:mitochondrion"/>
    <property type="evidence" value="ECO:0007669"/>
    <property type="project" value="TreeGrafter"/>
</dbReference>
<dbReference type="UniPathway" id="UPA00193"/>
<dbReference type="GO" id="GO:0035999">
    <property type="term" value="P:tetrahydrofolate interconversion"/>
    <property type="evidence" value="ECO:0007669"/>
    <property type="project" value="UniProtKB-UniPathway"/>
</dbReference>
<dbReference type="Pfam" id="PF00464">
    <property type="entry name" value="SHMT"/>
    <property type="match status" value="1"/>
</dbReference>
<dbReference type="InterPro" id="IPR039429">
    <property type="entry name" value="SHMT-like_dom"/>
</dbReference>
<dbReference type="InterPro" id="IPR015422">
    <property type="entry name" value="PyrdxlP-dep_Trfase_small"/>
</dbReference>
<keyword evidence="5" id="KW-1185">Reference proteome</keyword>
<dbReference type="OrthoDB" id="392000at2759"/>
<evidence type="ECO:0000256" key="1">
    <source>
        <dbReference type="ARBA" id="ARBA00001933"/>
    </source>
</evidence>
<dbReference type="EMBL" id="KI965460">
    <property type="protein sequence ID" value="EUD69359.1"/>
    <property type="molecule type" value="Genomic_DNA"/>
</dbReference>
<reference evidence="4 5" key="1">
    <citation type="submission" date="2013-02" db="EMBL/GenBank/DDBJ databases">
        <title>The Genome Sequence of Plasmodium inui San Antonio 1.</title>
        <authorList>
            <consortium name="The Broad Institute Genome Sequencing Platform"/>
            <consortium name="The Broad Institute Genome Sequencing Center for Infectious Disease"/>
            <person name="Neafsey D."/>
            <person name="Cheeseman I."/>
            <person name="Volkman S."/>
            <person name="Adams J."/>
            <person name="Walker B."/>
            <person name="Young S.K."/>
            <person name="Zeng Q."/>
            <person name="Gargeya S."/>
            <person name="Fitzgerald M."/>
            <person name="Haas B."/>
            <person name="Abouelleil A."/>
            <person name="Alvarado L."/>
            <person name="Arachchi H.M."/>
            <person name="Berlin A.M."/>
            <person name="Chapman S.B."/>
            <person name="Dewar J."/>
            <person name="Goldberg J."/>
            <person name="Griggs A."/>
            <person name="Gujja S."/>
            <person name="Hansen M."/>
            <person name="Howarth C."/>
            <person name="Imamovic A."/>
            <person name="Larimer J."/>
            <person name="McCowan C."/>
            <person name="Murphy C."/>
            <person name="Neiman D."/>
            <person name="Pearson M."/>
            <person name="Priest M."/>
            <person name="Roberts A."/>
            <person name="Saif S."/>
            <person name="Shea T."/>
            <person name="Sisk P."/>
            <person name="Sykes S."/>
            <person name="Wortman J."/>
            <person name="Nusbaum C."/>
            <person name="Birren B."/>
        </authorList>
    </citation>
    <scope>NUCLEOTIDE SEQUENCE [LARGE SCALE GENOMIC DNA]</scope>
    <source>
        <strain evidence="4 5">San Antonio 1</strain>
    </source>
</reference>
<evidence type="ECO:0000313" key="4">
    <source>
        <dbReference type="EMBL" id="EUD69359.1"/>
    </source>
</evidence>
<proteinExistence type="predicted"/>
<name>W7AKK1_9APIC</name>
<dbReference type="GO" id="GO:0030170">
    <property type="term" value="F:pyridoxal phosphate binding"/>
    <property type="evidence" value="ECO:0007669"/>
    <property type="project" value="TreeGrafter"/>
</dbReference>
<protein>
    <recommendedName>
        <fullName evidence="3">Serine hydroxymethyltransferase-like domain-containing protein</fullName>
    </recommendedName>
</protein>
<dbReference type="AlphaFoldDB" id="W7AKK1"/>
<dbReference type="Gene3D" id="3.40.640.10">
    <property type="entry name" value="Type I PLP-dependent aspartate aminotransferase-like (Major domain)"/>
    <property type="match status" value="1"/>
</dbReference>
<gene>
    <name evidence="4" type="ORF">C922_00222</name>
</gene>
<dbReference type="PANTHER" id="PTHR11680">
    <property type="entry name" value="SERINE HYDROXYMETHYLTRANSFERASE"/>
    <property type="match status" value="1"/>
</dbReference>
<dbReference type="Gene3D" id="3.90.1150.10">
    <property type="entry name" value="Aspartate Aminotransferase, domain 1"/>
    <property type="match status" value="1"/>
</dbReference>
<dbReference type="SUPFAM" id="SSF53383">
    <property type="entry name" value="PLP-dependent transferases"/>
    <property type="match status" value="1"/>
</dbReference>
<dbReference type="VEuPathDB" id="PlasmoDB:C922_00222"/>
<evidence type="ECO:0000259" key="3">
    <source>
        <dbReference type="Pfam" id="PF00464"/>
    </source>
</evidence>
<dbReference type="RefSeq" id="XP_008814061.1">
    <property type="nucleotide sequence ID" value="XM_008815839.1"/>
</dbReference>
<accession>W7AKK1</accession>
<organism evidence="4 5">
    <name type="scientific">Plasmodium inui San Antonio 1</name>
    <dbReference type="NCBI Taxonomy" id="1237626"/>
    <lineage>
        <taxon>Eukaryota</taxon>
        <taxon>Sar</taxon>
        <taxon>Alveolata</taxon>
        <taxon>Apicomplexa</taxon>
        <taxon>Aconoidasida</taxon>
        <taxon>Haemosporida</taxon>
        <taxon>Plasmodiidae</taxon>
        <taxon>Plasmodium</taxon>
        <taxon>Plasmodium (Plasmodium)</taxon>
    </lineage>
</organism>
<dbReference type="InterPro" id="IPR015421">
    <property type="entry name" value="PyrdxlP-dep_Trfase_major"/>
</dbReference>
<dbReference type="PANTHER" id="PTHR11680:SF35">
    <property type="entry name" value="SERINE HYDROXYMETHYLTRANSFERASE 1"/>
    <property type="match status" value="1"/>
</dbReference>
<evidence type="ECO:0000256" key="2">
    <source>
        <dbReference type="ARBA" id="ARBA00022898"/>
    </source>
</evidence>